<dbReference type="Proteomes" id="UP001165143">
    <property type="component" value="Unassembled WGS sequence"/>
</dbReference>
<protein>
    <submittedName>
        <fullName evidence="2">Membrane protein</fullName>
    </submittedName>
</protein>
<organism evidence="2 3">
    <name type="scientific">Kitasatospora phosalacinea</name>
    <dbReference type="NCBI Taxonomy" id="2065"/>
    <lineage>
        <taxon>Bacteria</taxon>
        <taxon>Bacillati</taxon>
        <taxon>Actinomycetota</taxon>
        <taxon>Actinomycetes</taxon>
        <taxon>Kitasatosporales</taxon>
        <taxon>Streptomycetaceae</taxon>
        <taxon>Kitasatospora</taxon>
    </lineage>
</organism>
<keyword evidence="1" id="KW-0472">Membrane</keyword>
<reference evidence="2" key="1">
    <citation type="submission" date="2023-02" db="EMBL/GenBank/DDBJ databases">
        <title>Kitasatospora phosalacinea NBRC 14362.</title>
        <authorList>
            <person name="Ichikawa N."/>
            <person name="Sato H."/>
            <person name="Tonouchi N."/>
        </authorList>
    </citation>
    <scope>NUCLEOTIDE SEQUENCE</scope>
    <source>
        <strain evidence="2">NBRC 14362</strain>
    </source>
</reference>
<keyword evidence="1" id="KW-1133">Transmembrane helix</keyword>
<sequence>MSILAEAVTHLAYDPGVTPSEGGLPGLSVLKQVVSSINLFAIIATVGALAVAGVVWAWGHHTGSHGAEQKGKQGVLTAGGVALLLGAANGLVSFFSTLGTQVK</sequence>
<accession>A0A9W6PN99</accession>
<dbReference type="Pfam" id="PF19607">
    <property type="entry name" value="DUF6112"/>
    <property type="match status" value="1"/>
</dbReference>
<name>A0A9W6PN99_9ACTN</name>
<dbReference type="OrthoDB" id="3873029at2"/>
<dbReference type="AlphaFoldDB" id="A0A9W6PN99"/>
<gene>
    <name evidence="2" type="ORF">Kpho01_61720</name>
</gene>
<evidence type="ECO:0000256" key="1">
    <source>
        <dbReference type="SAM" id="Phobius"/>
    </source>
</evidence>
<dbReference type="EMBL" id="BSRX01000048">
    <property type="protein sequence ID" value="GLW58161.1"/>
    <property type="molecule type" value="Genomic_DNA"/>
</dbReference>
<feature type="transmembrane region" description="Helical" evidence="1">
    <location>
        <begin position="78"/>
        <end position="98"/>
    </location>
</feature>
<feature type="transmembrane region" description="Helical" evidence="1">
    <location>
        <begin position="37"/>
        <end position="58"/>
    </location>
</feature>
<evidence type="ECO:0000313" key="3">
    <source>
        <dbReference type="Proteomes" id="UP001165143"/>
    </source>
</evidence>
<dbReference type="InterPro" id="IPR046094">
    <property type="entry name" value="DUF6112"/>
</dbReference>
<proteinExistence type="predicted"/>
<keyword evidence="1" id="KW-0812">Transmembrane</keyword>
<comment type="caution">
    <text evidence="2">The sequence shown here is derived from an EMBL/GenBank/DDBJ whole genome shotgun (WGS) entry which is preliminary data.</text>
</comment>
<dbReference type="RefSeq" id="WP_106973995.1">
    <property type="nucleotide sequence ID" value="NZ_BSRX01000048.1"/>
</dbReference>
<evidence type="ECO:0000313" key="2">
    <source>
        <dbReference type="EMBL" id="GLW58161.1"/>
    </source>
</evidence>